<dbReference type="SUPFAM" id="SSF51735">
    <property type="entry name" value="NAD(P)-binding Rossmann-fold domains"/>
    <property type="match status" value="1"/>
</dbReference>
<dbReference type="GO" id="GO:0005886">
    <property type="term" value="C:plasma membrane"/>
    <property type="evidence" value="ECO:0007669"/>
    <property type="project" value="TreeGrafter"/>
</dbReference>
<organism evidence="2 3">
    <name type="scientific">Streptomyces telluris</name>
    <dbReference type="NCBI Taxonomy" id="2720021"/>
    <lineage>
        <taxon>Bacteria</taxon>
        <taxon>Bacillati</taxon>
        <taxon>Actinomycetota</taxon>
        <taxon>Actinomycetes</taxon>
        <taxon>Kitasatosporales</taxon>
        <taxon>Streptomycetaceae</taxon>
        <taxon>Streptomyces</taxon>
    </lineage>
</organism>
<dbReference type="InterPro" id="IPR005097">
    <property type="entry name" value="Sacchrp_dh_NADP-bd"/>
</dbReference>
<dbReference type="PANTHER" id="PTHR12286">
    <property type="entry name" value="SACCHAROPINE DEHYDROGENASE-LIKE OXIDOREDUCTASE"/>
    <property type="match status" value="1"/>
</dbReference>
<protein>
    <submittedName>
        <fullName evidence="2">Saccharopine dehydrogenase NADP-binding domain-containing protein</fullName>
    </submittedName>
</protein>
<evidence type="ECO:0000259" key="1">
    <source>
        <dbReference type="Pfam" id="PF03435"/>
    </source>
</evidence>
<evidence type="ECO:0000313" key="2">
    <source>
        <dbReference type="EMBL" id="MCQ8771640.1"/>
    </source>
</evidence>
<dbReference type="RefSeq" id="WP_168092615.1">
    <property type="nucleotide sequence ID" value="NZ_JAATER010000084.1"/>
</dbReference>
<proteinExistence type="predicted"/>
<gene>
    <name evidence="2" type="ORF">NQU55_17990</name>
</gene>
<dbReference type="AlphaFoldDB" id="A0A9X2LI30"/>
<evidence type="ECO:0000313" key="3">
    <source>
        <dbReference type="Proteomes" id="UP001142374"/>
    </source>
</evidence>
<sequence length="397" mass="42355">MNRQTGPERPYDVVLFGATGYVGELTAEYLLEHAPDGCRCALAGRSRAKLEKLRDRLAALDSVRAADVALVTADAGDKAAMRTLAESAHVVASTVGPYIWYGQELVAACAEAGTDYTDLTGEPEFVDLTYVRHDAQARKSGARIVHACGFDSVPHDLLAYFTVQQLPEGVPLTVDGFVRASGIISGGTLASSLAIASRQRQAKAAAEERSRYEPQPAGRRVRAPLGAPRFSKETGTWALPLPTLDPQVVRRSAAALERYGPDFRYRHYASVKRLPVALAGPVGLGAVWAAAQVSPVRTWLMSCYEPGRGPSAEQRARARFWVRAVGEGGGQRVFTEVTGGDPGYGETAKMLAEASLCLALDDLPATAGQVTTATAMGDALIGRLRDAGMPFRLCHAD</sequence>
<comment type="caution">
    <text evidence="2">The sequence shown here is derived from an EMBL/GenBank/DDBJ whole genome shotgun (WGS) entry which is preliminary data.</text>
</comment>
<name>A0A9X2LI30_9ACTN</name>
<dbReference type="Pfam" id="PF03435">
    <property type="entry name" value="Sacchrp_dh_NADP"/>
    <property type="match status" value="1"/>
</dbReference>
<accession>A0A9X2LI30</accession>
<dbReference type="Proteomes" id="UP001142374">
    <property type="component" value="Unassembled WGS sequence"/>
</dbReference>
<dbReference type="InterPro" id="IPR051276">
    <property type="entry name" value="Saccharopine_DH-like_oxidrdct"/>
</dbReference>
<dbReference type="PANTHER" id="PTHR12286:SF5">
    <property type="entry name" value="SACCHAROPINE DEHYDROGENASE-LIKE OXIDOREDUCTASE"/>
    <property type="match status" value="1"/>
</dbReference>
<feature type="domain" description="Saccharopine dehydrogenase NADP binding" evidence="1">
    <location>
        <begin position="13"/>
        <end position="141"/>
    </location>
</feature>
<dbReference type="Gene3D" id="3.40.50.720">
    <property type="entry name" value="NAD(P)-binding Rossmann-like Domain"/>
    <property type="match status" value="1"/>
</dbReference>
<reference evidence="2" key="1">
    <citation type="submission" date="2022-06" db="EMBL/GenBank/DDBJ databases">
        <title>WGS of actinobacteria.</title>
        <authorList>
            <person name="Thawai C."/>
        </authorList>
    </citation>
    <scope>NUCLEOTIDE SEQUENCE</scope>
    <source>
        <strain evidence="2">AA8</strain>
    </source>
</reference>
<keyword evidence="3" id="KW-1185">Reference proteome</keyword>
<dbReference type="GO" id="GO:0009247">
    <property type="term" value="P:glycolipid biosynthetic process"/>
    <property type="evidence" value="ECO:0007669"/>
    <property type="project" value="TreeGrafter"/>
</dbReference>
<dbReference type="InterPro" id="IPR036291">
    <property type="entry name" value="NAD(P)-bd_dom_sf"/>
</dbReference>
<dbReference type="EMBL" id="JANIID010000015">
    <property type="protein sequence ID" value="MCQ8771640.1"/>
    <property type="molecule type" value="Genomic_DNA"/>
</dbReference>